<evidence type="ECO:0000256" key="2">
    <source>
        <dbReference type="SAM" id="Phobius"/>
    </source>
</evidence>
<feature type="transmembrane region" description="Helical" evidence="2">
    <location>
        <begin position="52"/>
        <end position="75"/>
    </location>
</feature>
<proteinExistence type="predicted"/>
<name>A0A182V7P7_ANOME</name>
<keyword evidence="2" id="KW-0472">Membrane</keyword>
<accession>A0A182V7P7</accession>
<dbReference type="EnsemblMetazoa" id="AMEM010273-RA">
    <property type="protein sequence ID" value="AMEM010273-PA"/>
    <property type="gene ID" value="AMEM010273"/>
</dbReference>
<dbReference type="Proteomes" id="UP000075903">
    <property type="component" value="Unassembled WGS sequence"/>
</dbReference>
<feature type="region of interest" description="Disordered" evidence="1">
    <location>
        <begin position="1"/>
        <end position="31"/>
    </location>
</feature>
<dbReference type="AlphaFoldDB" id="A0A182V7P7"/>
<organism evidence="3 4">
    <name type="scientific">Anopheles merus</name>
    <name type="common">Mosquito</name>
    <dbReference type="NCBI Taxonomy" id="30066"/>
    <lineage>
        <taxon>Eukaryota</taxon>
        <taxon>Metazoa</taxon>
        <taxon>Ecdysozoa</taxon>
        <taxon>Arthropoda</taxon>
        <taxon>Hexapoda</taxon>
        <taxon>Insecta</taxon>
        <taxon>Pterygota</taxon>
        <taxon>Neoptera</taxon>
        <taxon>Endopterygota</taxon>
        <taxon>Diptera</taxon>
        <taxon>Nematocera</taxon>
        <taxon>Culicoidea</taxon>
        <taxon>Culicidae</taxon>
        <taxon>Anophelinae</taxon>
        <taxon>Anopheles</taxon>
    </lineage>
</organism>
<evidence type="ECO:0000256" key="1">
    <source>
        <dbReference type="SAM" id="MobiDB-lite"/>
    </source>
</evidence>
<keyword evidence="4" id="KW-1185">Reference proteome</keyword>
<keyword evidence="2" id="KW-1133">Transmembrane helix</keyword>
<sequence length="149" mass="16167">MAQPPSPEGRAKAFGSLITSSPPPVDGSSDREVERIGGAVGRGDAGVRAVSLLTALATVSKVLLVLLLLLLLLLLRLRLRIPWRINICALAHCPTGKWHIRLAGKKRDQYQFLGSIAHGNGELIVAELTLRLQEDKVDGEYSKTSQRLL</sequence>
<dbReference type="VEuPathDB" id="VectorBase:AMEM010273"/>
<evidence type="ECO:0000313" key="3">
    <source>
        <dbReference type="EnsemblMetazoa" id="AMEM010273-PA"/>
    </source>
</evidence>
<protein>
    <submittedName>
        <fullName evidence="3">Uncharacterized protein</fullName>
    </submittedName>
</protein>
<keyword evidence="2" id="KW-0812">Transmembrane</keyword>
<evidence type="ECO:0000313" key="4">
    <source>
        <dbReference type="Proteomes" id="UP000075903"/>
    </source>
</evidence>
<reference evidence="3" key="1">
    <citation type="submission" date="2020-05" db="UniProtKB">
        <authorList>
            <consortium name="EnsemblMetazoa"/>
        </authorList>
    </citation>
    <scope>IDENTIFICATION</scope>
    <source>
        <strain evidence="3">MAF</strain>
    </source>
</reference>